<evidence type="ECO:0000256" key="1">
    <source>
        <dbReference type="SAM" id="Phobius"/>
    </source>
</evidence>
<gene>
    <name evidence="2" type="ORF">CLV67_105310</name>
</gene>
<dbReference type="Pfam" id="PF00300">
    <property type="entry name" value="His_Phos_1"/>
    <property type="match status" value="1"/>
</dbReference>
<feature type="transmembrane region" description="Helical" evidence="1">
    <location>
        <begin position="332"/>
        <end position="349"/>
    </location>
</feature>
<dbReference type="EMBL" id="PVMZ01000005">
    <property type="protein sequence ID" value="PRX22133.1"/>
    <property type="molecule type" value="Genomic_DNA"/>
</dbReference>
<dbReference type="OrthoDB" id="10001326at2"/>
<dbReference type="Proteomes" id="UP000239415">
    <property type="component" value="Unassembled WGS sequence"/>
</dbReference>
<feature type="transmembrane region" description="Helical" evidence="1">
    <location>
        <begin position="201"/>
        <end position="225"/>
    </location>
</feature>
<dbReference type="RefSeq" id="WP_106318786.1">
    <property type="nucleotide sequence ID" value="NZ_BOMO01000033.1"/>
</dbReference>
<dbReference type="AlphaFoldDB" id="A0A2T0KFI7"/>
<feature type="transmembrane region" description="Helical" evidence="1">
    <location>
        <begin position="176"/>
        <end position="195"/>
    </location>
</feature>
<comment type="caution">
    <text evidence="2">The sequence shown here is derived from an EMBL/GenBank/DDBJ whole genome shotgun (WGS) entry which is preliminary data.</text>
</comment>
<organism evidence="2 3">
    <name type="scientific">Actinoplanes italicus</name>
    <dbReference type="NCBI Taxonomy" id="113567"/>
    <lineage>
        <taxon>Bacteria</taxon>
        <taxon>Bacillati</taxon>
        <taxon>Actinomycetota</taxon>
        <taxon>Actinomycetes</taxon>
        <taxon>Micromonosporales</taxon>
        <taxon>Micromonosporaceae</taxon>
        <taxon>Actinoplanes</taxon>
    </lineage>
</organism>
<reference evidence="2 3" key="1">
    <citation type="submission" date="2018-03" db="EMBL/GenBank/DDBJ databases">
        <title>Genomic Encyclopedia of Archaeal and Bacterial Type Strains, Phase II (KMG-II): from individual species to whole genera.</title>
        <authorList>
            <person name="Goeker M."/>
        </authorList>
    </citation>
    <scope>NUCLEOTIDE SEQUENCE [LARGE SCALE GENOMIC DNA]</scope>
    <source>
        <strain evidence="2 3">DSM 43146</strain>
    </source>
</reference>
<keyword evidence="1" id="KW-0472">Membrane</keyword>
<dbReference type="InterPro" id="IPR013078">
    <property type="entry name" value="His_Pase_superF_clade-1"/>
</dbReference>
<name>A0A2T0KFI7_9ACTN</name>
<sequence>MTLDLVLVRHGSRDRANEKSGLNTRGQRQMESLVTALSRRDIRPTAIVSSSKKHAVESAEKLSRGLLQEPLKVRNLDSLTPQSETPSDLDTFLKELGGDDVPGEQTIVVVGHEGRLSDLLTELIGVRSRPFVAGGAVHVTSSGKAALLRGKGQVAYRYPTVDHQEDAIRTKAHSKMTVSVFLAGFVFTSLNFLLLEAEERSWDLVIATGALTGSLVLFIACVYIFDQLGTPAGFATDGEKPRRWWKWWYDRRARKAEEKWEELTKEMNENTADHDARVRARAERDKLFARDERDGPVYWQMVRTSRYVFTPAVFLALLGYASVVIGTGSVRLQLVAGAFLLTAILYAASRRPNLGAD</sequence>
<dbReference type="Gene3D" id="3.40.50.1240">
    <property type="entry name" value="Phosphoglycerate mutase-like"/>
    <property type="match status" value="1"/>
</dbReference>
<evidence type="ECO:0000313" key="2">
    <source>
        <dbReference type="EMBL" id="PRX22133.1"/>
    </source>
</evidence>
<keyword evidence="3" id="KW-1185">Reference proteome</keyword>
<dbReference type="SUPFAM" id="SSF53254">
    <property type="entry name" value="Phosphoglycerate mutase-like"/>
    <property type="match status" value="1"/>
</dbReference>
<evidence type="ECO:0000313" key="3">
    <source>
        <dbReference type="Proteomes" id="UP000239415"/>
    </source>
</evidence>
<protein>
    <submittedName>
        <fullName evidence="2">Phosphohistidine phosphatase SixA</fullName>
    </submittedName>
</protein>
<keyword evidence="1" id="KW-0812">Transmembrane</keyword>
<dbReference type="CDD" id="cd07040">
    <property type="entry name" value="HP"/>
    <property type="match status" value="1"/>
</dbReference>
<accession>A0A2T0KFI7</accession>
<feature type="transmembrane region" description="Helical" evidence="1">
    <location>
        <begin position="307"/>
        <end position="326"/>
    </location>
</feature>
<dbReference type="InterPro" id="IPR029033">
    <property type="entry name" value="His_PPase_superfam"/>
</dbReference>
<proteinExistence type="predicted"/>
<keyword evidence="1" id="KW-1133">Transmembrane helix</keyword>